<feature type="domain" description="CMP/dCMP-type deaminase" evidence="13">
    <location>
        <begin position="1"/>
        <end position="125"/>
    </location>
</feature>
<protein>
    <recommendedName>
        <fullName evidence="5 12">Cytidine deaminase</fullName>
        <ecNumber evidence="4 12">3.5.4.5</ecNumber>
    </recommendedName>
    <alternativeName>
        <fullName evidence="9 12">Cytidine aminohydrolase</fullName>
    </alternativeName>
</protein>
<keyword evidence="8 12" id="KW-0862">Zinc</keyword>
<dbReference type="CDD" id="cd01283">
    <property type="entry name" value="cytidine_deaminase"/>
    <property type="match status" value="1"/>
</dbReference>
<comment type="similarity">
    <text evidence="3 12">Belongs to the cytidine and deoxycytidylate deaminase family.</text>
</comment>
<dbReference type="RefSeq" id="WP_379711619.1">
    <property type="nucleotide sequence ID" value="NZ_JBHTBS010000004.1"/>
</dbReference>
<dbReference type="InterPro" id="IPR016193">
    <property type="entry name" value="Cytidine_deaminase-like"/>
</dbReference>
<evidence type="ECO:0000256" key="3">
    <source>
        <dbReference type="ARBA" id="ARBA00006576"/>
    </source>
</evidence>
<evidence type="ECO:0000256" key="6">
    <source>
        <dbReference type="ARBA" id="ARBA00022723"/>
    </source>
</evidence>
<organism evidence="14 15">
    <name type="scientific">Haloferula chungangensis</name>
    <dbReference type="NCBI Taxonomy" id="1048331"/>
    <lineage>
        <taxon>Bacteria</taxon>
        <taxon>Pseudomonadati</taxon>
        <taxon>Verrucomicrobiota</taxon>
        <taxon>Verrucomicrobiia</taxon>
        <taxon>Verrucomicrobiales</taxon>
        <taxon>Verrucomicrobiaceae</taxon>
        <taxon>Haloferula</taxon>
    </lineage>
</organism>
<dbReference type="NCBIfam" id="TIGR01354">
    <property type="entry name" value="cyt_deam_tetra"/>
    <property type="match status" value="1"/>
</dbReference>
<accession>A0ABW2L4Y0</accession>
<gene>
    <name evidence="14" type="ORF">ACFQY0_09390</name>
</gene>
<keyword evidence="15" id="KW-1185">Reference proteome</keyword>
<comment type="caution">
    <text evidence="14">The sequence shown here is derived from an EMBL/GenBank/DDBJ whole genome shotgun (WGS) entry which is preliminary data.</text>
</comment>
<dbReference type="InterPro" id="IPR050202">
    <property type="entry name" value="Cyt/Deoxycyt_deaminase"/>
</dbReference>
<comment type="cofactor">
    <cofactor evidence="1 12">
        <name>Zn(2+)</name>
        <dbReference type="ChEBI" id="CHEBI:29105"/>
    </cofactor>
</comment>
<dbReference type="PROSITE" id="PS00903">
    <property type="entry name" value="CYT_DCMP_DEAMINASES_1"/>
    <property type="match status" value="1"/>
</dbReference>
<evidence type="ECO:0000256" key="2">
    <source>
        <dbReference type="ARBA" id="ARBA00003949"/>
    </source>
</evidence>
<evidence type="ECO:0000259" key="13">
    <source>
        <dbReference type="PROSITE" id="PS51747"/>
    </source>
</evidence>
<evidence type="ECO:0000313" key="15">
    <source>
        <dbReference type="Proteomes" id="UP001596472"/>
    </source>
</evidence>
<evidence type="ECO:0000256" key="12">
    <source>
        <dbReference type="RuleBase" id="RU364006"/>
    </source>
</evidence>
<evidence type="ECO:0000313" key="14">
    <source>
        <dbReference type="EMBL" id="MFC7337387.1"/>
    </source>
</evidence>
<dbReference type="PANTHER" id="PTHR11644:SF2">
    <property type="entry name" value="CYTIDINE DEAMINASE"/>
    <property type="match status" value="1"/>
</dbReference>
<comment type="function">
    <text evidence="2 12">This enzyme scavenges exogenous and endogenous cytidine and 2'-deoxycytidine for UMP synthesis.</text>
</comment>
<dbReference type="Gene3D" id="3.40.140.10">
    <property type="entry name" value="Cytidine Deaminase, domain 2"/>
    <property type="match status" value="1"/>
</dbReference>
<comment type="catalytic activity">
    <reaction evidence="10 12">
        <text>2'-deoxycytidine + H2O + H(+) = 2'-deoxyuridine + NH4(+)</text>
        <dbReference type="Rhea" id="RHEA:13433"/>
        <dbReference type="ChEBI" id="CHEBI:15377"/>
        <dbReference type="ChEBI" id="CHEBI:15378"/>
        <dbReference type="ChEBI" id="CHEBI:15698"/>
        <dbReference type="ChEBI" id="CHEBI:16450"/>
        <dbReference type="ChEBI" id="CHEBI:28938"/>
        <dbReference type="EC" id="3.5.4.5"/>
    </reaction>
</comment>
<evidence type="ECO:0000256" key="5">
    <source>
        <dbReference type="ARBA" id="ARBA00018266"/>
    </source>
</evidence>
<dbReference type="NCBIfam" id="NF004064">
    <property type="entry name" value="PRK05578.1"/>
    <property type="match status" value="1"/>
</dbReference>
<evidence type="ECO:0000256" key="10">
    <source>
        <dbReference type="ARBA" id="ARBA00049252"/>
    </source>
</evidence>
<dbReference type="SUPFAM" id="SSF53927">
    <property type="entry name" value="Cytidine deaminase-like"/>
    <property type="match status" value="1"/>
</dbReference>
<name>A0ABW2L4Y0_9BACT</name>
<evidence type="ECO:0000256" key="11">
    <source>
        <dbReference type="ARBA" id="ARBA00049558"/>
    </source>
</evidence>
<dbReference type="PANTHER" id="PTHR11644">
    <property type="entry name" value="CYTIDINE DEAMINASE"/>
    <property type="match status" value="1"/>
</dbReference>
<dbReference type="EMBL" id="JBHTBS010000004">
    <property type="protein sequence ID" value="MFC7337387.1"/>
    <property type="molecule type" value="Genomic_DNA"/>
</dbReference>
<reference evidence="15" key="1">
    <citation type="journal article" date="2019" name="Int. J. Syst. Evol. Microbiol.">
        <title>The Global Catalogue of Microorganisms (GCM) 10K type strain sequencing project: providing services to taxonomists for standard genome sequencing and annotation.</title>
        <authorList>
            <consortium name="The Broad Institute Genomics Platform"/>
            <consortium name="The Broad Institute Genome Sequencing Center for Infectious Disease"/>
            <person name="Wu L."/>
            <person name="Ma J."/>
        </authorList>
    </citation>
    <scope>NUCLEOTIDE SEQUENCE [LARGE SCALE GENOMIC DNA]</scope>
    <source>
        <strain evidence="15">CGMCC 4.1467</strain>
    </source>
</reference>
<evidence type="ECO:0000256" key="8">
    <source>
        <dbReference type="ARBA" id="ARBA00022833"/>
    </source>
</evidence>
<dbReference type="EC" id="3.5.4.5" evidence="4 12"/>
<evidence type="ECO:0000256" key="9">
    <source>
        <dbReference type="ARBA" id="ARBA00032005"/>
    </source>
</evidence>
<dbReference type="PROSITE" id="PS51747">
    <property type="entry name" value="CYT_DCMP_DEAMINASES_2"/>
    <property type="match status" value="1"/>
</dbReference>
<keyword evidence="7 12" id="KW-0378">Hydrolase</keyword>
<dbReference type="InterPro" id="IPR016192">
    <property type="entry name" value="APOBEC/CMP_deaminase_Zn-bd"/>
</dbReference>
<dbReference type="InterPro" id="IPR002125">
    <property type="entry name" value="CMP_dCMP_dom"/>
</dbReference>
<evidence type="ECO:0000256" key="7">
    <source>
        <dbReference type="ARBA" id="ARBA00022801"/>
    </source>
</evidence>
<evidence type="ECO:0000256" key="4">
    <source>
        <dbReference type="ARBA" id="ARBA00012783"/>
    </source>
</evidence>
<dbReference type="GO" id="GO:0004126">
    <property type="term" value="F:cytidine deaminase activity"/>
    <property type="evidence" value="ECO:0007669"/>
    <property type="project" value="UniProtKB-EC"/>
</dbReference>
<dbReference type="Pfam" id="PF00383">
    <property type="entry name" value="dCMP_cyt_deam_1"/>
    <property type="match status" value="1"/>
</dbReference>
<dbReference type="InterPro" id="IPR006262">
    <property type="entry name" value="Cyt_deam_tetra"/>
</dbReference>
<evidence type="ECO:0000256" key="1">
    <source>
        <dbReference type="ARBA" id="ARBA00001947"/>
    </source>
</evidence>
<keyword evidence="6 12" id="KW-0479">Metal-binding</keyword>
<proteinExistence type="inferred from homology"/>
<dbReference type="Proteomes" id="UP001596472">
    <property type="component" value="Unassembled WGS sequence"/>
</dbReference>
<comment type="catalytic activity">
    <reaction evidence="11 12">
        <text>cytidine + H2O + H(+) = uridine + NH4(+)</text>
        <dbReference type="Rhea" id="RHEA:16069"/>
        <dbReference type="ChEBI" id="CHEBI:15377"/>
        <dbReference type="ChEBI" id="CHEBI:15378"/>
        <dbReference type="ChEBI" id="CHEBI:16704"/>
        <dbReference type="ChEBI" id="CHEBI:17562"/>
        <dbReference type="ChEBI" id="CHEBI:28938"/>
        <dbReference type="EC" id="3.5.4.5"/>
    </reaction>
</comment>
<sequence length="133" mass="14152">MDWETWIPQAWDARKKAYAPYSNFQVGAMLVARDGRIFTGCNVENISYGLTMCAERVAIGAAVAAGATEIIAAVVVADTSEPISPCGACRQVLAEFGNPRILLVGKHGRAEFQLSELLPRASTGILDRPGEGG</sequence>